<keyword evidence="5" id="KW-0378">Hydrolase</keyword>
<keyword evidence="10" id="KW-0732">Signal</keyword>
<dbReference type="GO" id="GO:0008422">
    <property type="term" value="F:beta-glucosidase activity"/>
    <property type="evidence" value="ECO:0007669"/>
    <property type="project" value="UniProtKB-EC"/>
</dbReference>
<keyword evidence="9" id="KW-0624">Polysaccharide degradation</keyword>
<keyword evidence="13" id="KW-1185">Reference proteome</keyword>
<feature type="domain" description="Fibronectin type III-like" evidence="11">
    <location>
        <begin position="697"/>
        <end position="765"/>
    </location>
</feature>
<organism evidence="12 13">
    <name type="scientific">Colletotrichum melonis</name>
    <dbReference type="NCBI Taxonomy" id="1209925"/>
    <lineage>
        <taxon>Eukaryota</taxon>
        <taxon>Fungi</taxon>
        <taxon>Dikarya</taxon>
        <taxon>Ascomycota</taxon>
        <taxon>Pezizomycotina</taxon>
        <taxon>Sordariomycetes</taxon>
        <taxon>Hypocreomycetidae</taxon>
        <taxon>Glomerellales</taxon>
        <taxon>Glomerellaceae</taxon>
        <taxon>Colletotrichum</taxon>
        <taxon>Colletotrichum acutatum species complex</taxon>
    </lineage>
</organism>
<feature type="chain" id="PRO_5042494064" description="beta-glucosidase" evidence="10">
    <location>
        <begin position="26"/>
        <end position="779"/>
    </location>
</feature>
<dbReference type="EMBL" id="MLGG01000019">
    <property type="protein sequence ID" value="KAK1456577.1"/>
    <property type="molecule type" value="Genomic_DNA"/>
</dbReference>
<evidence type="ECO:0000256" key="3">
    <source>
        <dbReference type="ARBA" id="ARBA00005336"/>
    </source>
</evidence>
<gene>
    <name evidence="12" type="ORF">CMEL01_16255</name>
</gene>
<dbReference type="Gene3D" id="3.20.20.300">
    <property type="entry name" value="Glycoside hydrolase, family 3, N-terminal domain"/>
    <property type="match status" value="1"/>
</dbReference>
<dbReference type="SUPFAM" id="SSF51445">
    <property type="entry name" value="(Trans)glycosidases"/>
    <property type="match status" value="1"/>
</dbReference>
<comment type="caution">
    <text evidence="12">The sequence shown here is derived from an EMBL/GenBank/DDBJ whole genome shotgun (WGS) entry which is preliminary data.</text>
</comment>
<dbReference type="Pfam" id="PF01915">
    <property type="entry name" value="Glyco_hydro_3_C"/>
    <property type="match status" value="1"/>
</dbReference>
<dbReference type="Pfam" id="PF00933">
    <property type="entry name" value="Glyco_hydro_3"/>
    <property type="match status" value="1"/>
</dbReference>
<comment type="pathway">
    <text evidence="2">Glycan metabolism; cellulose degradation.</text>
</comment>
<dbReference type="InterPro" id="IPR013783">
    <property type="entry name" value="Ig-like_fold"/>
</dbReference>
<dbReference type="PRINTS" id="PR00133">
    <property type="entry name" value="GLHYDRLASE3"/>
</dbReference>
<reference evidence="12 13" key="1">
    <citation type="submission" date="2016-10" db="EMBL/GenBank/DDBJ databases">
        <title>The genome sequence of Colletotrichum fioriniae PJ7.</title>
        <authorList>
            <person name="Baroncelli R."/>
        </authorList>
    </citation>
    <scope>NUCLEOTIDE SEQUENCE [LARGE SCALE GENOMIC DNA]</scope>
    <source>
        <strain evidence="12">Col 31</strain>
    </source>
</reference>
<evidence type="ECO:0000259" key="11">
    <source>
        <dbReference type="SMART" id="SM01217"/>
    </source>
</evidence>
<dbReference type="InterPro" id="IPR001764">
    <property type="entry name" value="Glyco_hydro_3_N"/>
</dbReference>
<sequence>MAKRSILFHALVVAFVSGRIASAAGTEVDGANCQLEVPEDAVYKDPKADLSDRVADLLSYMCWDEKIAQMGGVGGILGQNSTYDAAQYLDRAKLHNGTIYEQAPGSYLNYAKDAVPVLSDLIVASKKEHRLGIPFVHIGDAVNGPTLRGTTLFPATLTMAMAWDLPLYTTVAAALRDELHACGITWVLSPEVDVARDPRNGRVGEMYSEDPWMNGELAAAYIGTVQEKDSDGFMKVATTIKHYVFGTSTGGVNQGSILGGKNHIYNILALPYINVLQKVTPASLMPSYATIDGVPAHQHKFLLQDLLRQQLGYNGVIVSDADAIVMLYDTHKTASTLNDAGIQSLEAGVELELAIRFPTAFESLSGNQTVEGVAGNVNEAVSRLLNLKFELGLFDRDLSANTTALTEVLRSEEHLEANERITSESIVLLKNDGILPLSGNQKVAVLGPLADVVNTGTYAAWTNAENGNLTFLDAITATLGTDNVKHVKGVEITSEENSSIDEAVAAAKDAGIAIVVIGSVAVGYEDSLVNERTDGEGLTHASLKFPGLQGDLLSAVIGSGVPTIIVLSGGQAFELSGVAQDSQAVLHTFLGGEFSGRALADILTGKTNPSGKLTISFPAYSEVNPVYYNHEPSDWQAAGAIQFPYLSHNYLYPFGHGLSYTTFNLSSPSLDKTTYGKTDTIKLSVTVSNTGSVDGKQVVQVYFRQQVAPLSLPVKRLIGFSKVDVPSGSSIDVGVEIRVAELGYWLEGEYRVDSGEYEIFVGDSSDDNSLSGPVAVHIE</sequence>
<dbReference type="Gene3D" id="3.40.50.1700">
    <property type="entry name" value="Glycoside hydrolase family 3 C-terminal domain"/>
    <property type="match status" value="1"/>
</dbReference>
<evidence type="ECO:0000256" key="10">
    <source>
        <dbReference type="SAM" id="SignalP"/>
    </source>
</evidence>
<dbReference type="FunFam" id="2.60.40.10:FF:000495">
    <property type="entry name" value="Periplasmic beta-glucosidase"/>
    <property type="match status" value="1"/>
</dbReference>
<dbReference type="PANTHER" id="PTHR42715:SF10">
    <property type="entry name" value="BETA-GLUCOSIDASE"/>
    <property type="match status" value="1"/>
</dbReference>
<dbReference type="InterPro" id="IPR017853">
    <property type="entry name" value="GH"/>
</dbReference>
<evidence type="ECO:0000256" key="9">
    <source>
        <dbReference type="ARBA" id="ARBA00023326"/>
    </source>
</evidence>
<dbReference type="InterPro" id="IPR050288">
    <property type="entry name" value="Cellulose_deg_GH3"/>
</dbReference>
<dbReference type="PANTHER" id="PTHR42715">
    <property type="entry name" value="BETA-GLUCOSIDASE"/>
    <property type="match status" value="1"/>
</dbReference>
<dbReference type="AlphaFoldDB" id="A0AAI9UGF5"/>
<comment type="similarity">
    <text evidence="3">Belongs to the glycosyl hydrolase 3 family.</text>
</comment>
<evidence type="ECO:0000313" key="13">
    <source>
        <dbReference type="Proteomes" id="UP001239795"/>
    </source>
</evidence>
<feature type="signal peptide" evidence="10">
    <location>
        <begin position="1"/>
        <end position="25"/>
    </location>
</feature>
<dbReference type="Pfam" id="PF14310">
    <property type="entry name" value="Fn3-like"/>
    <property type="match status" value="1"/>
</dbReference>
<dbReference type="Gene3D" id="2.60.40.10">
    <property type="entry name" value="Immunoglobulins"/>
    <property type="match status" value="1"/>
</dbReference>
<accession>A0AAI9UGF5</accession>
<dbReference type="GO" id="GO:0000272">
    <property type="term" value="P:polysaccharide catabolic process"/>
    <property type="evidence" value="ECO:0007669"/>
    <property type="project" value="UniProtKB-KW"/>
</dbReference>
<evidence type="ECO:0000256" key="8">
    <source>
        <dbReference type="ARBA" id="ARBA00023295"/>
    </source>
</evidence>
<evidence type="ECO:0000256" key="6">
    <source>
        <dbReference type="ARBA" id="ARBA00023180"/>
    </source>
</evidence>
<name>A0AAI9UGF5_9PEZI</name>
<evidence type="ECO:0000256" key="5">
    <source>
        <dbReference type="ARBA" id="ARBA00022801"/>
    </source>
</evidence>
<proteinExistence type="inferred from homology"/>
<protein>
    <recommendedName>
        <fullName evidence="4">beta-glucosidase</fullName>
        <ecNumber evidence="4">3.2.1.21</ecNumber>
    </recommendedName>
</protein>
<dbReference type="InterPro" id="IPR036881">
    <property type="entry name" value="Glyco_hydro_3_C_sf"/>
</dbReference>
<dbReference type="InterPro" id="IPR026891">
    <property type="entry name" value="Fn3-like"/>
</dbReference>
<evidence type="ECO:0000256" key="1">
    <source>
        <dbReference type="ARBA" id="ARBA00000448"/>
    </source>
</evidence>
<evidence type="ECO:0000256" key="7">
    <source>
        <dbReference type="ARBA" id="ARBA00023277"/>
    </source>
</evidence>
<keyword evidence="8" id="KW-0326">Glycosidase</keyword>
<evidence type="ECO:0000256" key="2">
    <source>
        <dbReference type="ARBA" id="ARBA00004987"/>
    </source>
</evidence>
<keyword evidence="6" id="KW-0325">Glycoprotein</keyword>
<keyword evidence="7" id="KW-0119">Carbohydrate metabolism</keyword>
<evidence type="ECO:0000313" key="12">
    <source>
        <dbReference type="EMBL" id="KAK1456577.1"/>
    </source>
</evidence>
<dbReference type="SMART" id="SM01217">
    <property type="entry name" value="Fn3_like"/>
    <property type="match status" value="1"/>
</dbReference>
<dbReference type="EC" id="3.2.1.21" evidence="4"/>
<comment type="catalytic activity">
    <reaction evidence="1">
        <text>Hydrolysis of terminal, non-reducing beta-D-glucosyl residues with release of beta-D-glucose.</text>
        <dbReference type="EC" id="3.2.1.21"/>
    </reaction>
</comment>
<dbReference type="InterPro" id="IPR036962">
    <property type="entry name" value="Glyco_hydro_3_N_sf"/>
</dbReference>
<dbReference type="Proteomes" id="UP001239795">
    <property type="component" value="Unassembled WGS sequence"/>
</dbReference>
<evidence type="ECO:0000256" key="4">
    <source>
        <dbReference type="ARBA" id="ARBA00012744"/>
    </source>
</evidence>
<dbReference type="SUPFAM" id="SSF52279">
    <property type="entry name" value="Beta-D-glucan exohydrolase, C-terminal domain"/>
    <property type="match status" value="1"/>
</dbReference>
<dbReference type="InterPro" id="IPR002772">
    <property type="entry name" value="Glyco_hydro_3_C"/>
</dbReference>